<organism evidence="1 2">
    <name type="scientific">Postia placenta MAD-698-R-SB12</name>
    <dbReference type="NCBI Taxonomy" id="670580"/>
    <lineage>
        <taxon>Eukaryota</taxon>
        <taxon>Fungi</taxon>
        <taxon>Dikarya</taxon>
        <taxon>Basidiomycota</taxon>
        <taxon>Agaricomycotina</taxon>
        <taxon>Agaricomycetes</taxon>
        <taxon>Polyporales</taxon>
        <taxon>Adustoporiaceae</taxon>
        <taxon>Rhodonia</taxon>
    </lineage>
</organism>
<dbReference type="STRING" id="670580.A0A1X6N6Z8"/>
<accession>A0A1X6N6Z8</accession>
<proteinExistence type="predicted"/>
<evidence type="ECO:0000313" key="2">
    <source>
        <dbReference type="Proteomes" id="UP000194127"/>
    </source>
</evidence>
<dbReference type="PANTHER" id="PTHR14614:SF104">
    <property type="entry name" value="N-METHYLTRANSFERASE, PUTATIVE (AFU_ORTHOLOGUE AFUA_1G17750)-RELATED"/>
    <property type="match status" value="1"/>
</dbReference>
<evidence type="ECO:0000313" key="1">
    <source>
        <dbReference type="EMBL" id="OSX64408.1"/>
    </source>
</evidence>
<dbReference type="InterPro" id="IPR029063">
    <property type="entry name" value="SAM-dependent_MTases_sf"/>
</dbReference>
<dbReference type="GO" id="GO:0008757">
    <property type="term" value="F:S-adenosylmethionine-dependent methyltransferase activity"/>
    <property type="evidence" value="ECO:0007669"/>
    <property type="project" value="UniProtKB-ARBA"/>
</dbReference>
<evidence type="ECO:0008006" key="3">
    <source>
        <dbReference type="Google" id="ProtNLM"/>
    </source>
</evidence>
<dbReference type="Pfam" id="PF10294">
    <property type="entry name" value="Methyltransf_16"/>
    <property type="match status" value="1"/>
</dbReference>
<dbReference type="AlphaFoldDB" id="A0A1X6N6Z8"/>
<dbReference type="GeneID" id="36321835"/>
<dbReference type="SUPFAM" id="SSF53335">
    <property type="entry name" value="S-adenosyl-L-methionine-dependent methyltransferases"/>
    <property type="match status" value="1"/>
</dbReference>
<dbReference type="EMBL" id="KZ110594">
    <property type="protein sequence ID" value="OSX64408.1"/>
    <property type="molecule type" value="Genomic_DNA"/>
</dbReference>
<reference evidence="1 2" key="1">
    <citation type="submission" date="2017-04" db="EMBL/GenBank/DDBJ databases">
        <title>Genome Sequence of the Model Brown-Rot Fungus Postia placenta SB12.</title>
        <authorList>
            <consortium name="DOE Joint Genome Institute"/>
            <person name="Gaskell J."/>
            <person name="Kersten P."/>
            <person name="Larrondo L.F."/>
            <person name="Canessa P."/>
            <person name="Martinez D."/>
            <person name="Hibbett D."/>
            <person name="Schmoll M."/>
            <person name="Kubicek C.P."/>
            <person name="Martinez A.T."/>
            <person name="Yadav J."/>
            <person name="Master E."/>
            <person name="Magnuson J.K."/>
            <person name="James T."/>
            <person name="Yaver D."/>
            <person name="Berka R."/>
            <person name="Labutti K."/>
            <person name="Lipzen A."/>
            <person name="Aerts A."/>
            <person name="Barry K."/>
            <person name="Henrissat B."/>
            <person name="Blanchette R."/>
            <person name="Grigoriev I."/>
            <person name="Cullen D."/>
        </authorList>
    </citation>
    <scope>NUCLEOTIDE SEQUENCE [LARGE SCALE GENOMIC DNA]</scope>
    <source>
        <strain evidence="1 2">MAD-698-R-SB12</strain>
    </source>
</reference>
<dbReference type="Gene3D" id="3.40.50.150">
    <property type="entry name" value="Vaccinia Virus protein VP39"/>
    <property type="match status" value="1"/>
</dbReference>
<dbReference type="RefSeq" id="XP_024341202.1">
    <property type="nucleotide sequence ID" value="XM_024476884.1"/>
</dbReference>
<dbReference type="OrthoDB" id="407325at2759"/>
<gene>
    <name evidence="1" type="ORF">POSPLADRAFT_1032772</name>
</gene>
<dbReference type="PANTHER" id="PTHR14614">
    <property type="entry name" value="HEPATOCELLULAR CARCINOMA-ASSOCIATED ANTIGEN"/>
    <property type="match status" value="1"/>
</dbReference>
<dbReference type="InterPro" id="IPR019410">
    <property type="entry name" value="Methyltransf_16"/>
</dbReference>
<keyword evidence="2" id="KW-1185">Reference proteome</keyword>
<name>A0A1X6N6Z8_9APHY</name>
<dbReference type="Proteomes" id="UP000194127">
    <property type="component" value="Unassembled WGS sequence"/>
</dbReference>
<sequence length="286" mass="31863">MSDPEDLLSESLQTLYDYTPVAHSSAGSLFTYRYPHNLPSHLSAKAAAPIELQTPDTQPANWALHASSIWMSSLFIADHLEDLGLDRHLHRAQGLRVPLRILELGAGAGLPSIVIARLYDRVQVVSSDYPDEELIRTLADNIQRNGVPGNCRVVPYAWGSDPSALFTPHGAESSEMSGFDVVIAADTLWNPDLHDVFTQTLCMTLRRSSDARIYLVAGLHTGRYTIQTFLRTLIGAGLEVEEATERDVGGSGRRAWNVERADGETEQDRRRWVIWMVLRWSSDRIA</sequence>
<protein>
    <recommendedName>
        <fullName evidence="3">Nicotinamide N-methyltransferase</fullName>
    </recommendedName>
</protein>
<dbReference type="CDD" id="cd02440">
    <property type="entry name" value="AdoMet_MTases"/>
    <property type="match status" value="1"/>
</dbReference>
<dbReference type="GO" id="GO:0005737">
    <property type="term" value="C:cytoplasm"/>
    <property type="evidence" value="ECO:0007669"/>
    <property type="project" value="TreeGrafter"/>
</dbReference>